<proteinExistence type="predicted"/>
<organism evidence="1 2">
    <name type="scientific">Streptomyces carminius</name>
    <dbReference type="NCBI Taxonomy" id="2665496"/>
    <lineage>
        <taxon>Bacteria</taxon>
        <taxon>Bacillati</taxon>
        <taxon>Actinomycetota</taxon>
        <taxon>Actinomycetes</taxon>
        <taxon>Kitasatosporales</taxon>
        <taxon>Streptomycetaceae</taxon>
        <taxon>Streptomyces</taxon>
    </lineage>
</organism>
<dbReference type="Proteomes" id="UP000230407">
    <property type="component" value="Unassembled WGS sequence"/>
</dbReference>
<dbReference type="RefSeq" id="WP_100205317.1">
    <property type="nucleotide sequence ID" value="NZ_PGGW01000070.1"/>
</dbReference>
<reference evidence="1 2" key="1">
    <citation type="submission" date="2017-11" db="EMBL/GenBank/DDBJ databases">
        <title>Streptomyces carmine sp. nov., a novel actinomycete isolated from Sophora alopecuroides in Xinjiang, China.</title>
        <authorList>
            <person name="Wang Y."/>
            <person name="Luo X."/>
            <person name="Wan C."/>
            <person name="Zhang L."/>
        </authorList>
    </citation>
    <scope>NUCLEOTIDE SEQUENCE [LARGE SCALE GENOMIC DNA]</scope>
    <source>
        <strain evidence="1 2">TRM SA0054</strain>
    </source>
</reference>
<sequence>MTEISRRTALKHAAGITGAAALGTALLPAAPAAADDRFGKAVEEARRTQRKIRTGEPSANGWEMEKAADSGGAVWTRPVSGTDFGVATRIEGPGTVLVHVIRRFHYEISALEEGDVTGWTHPDAVEAGLAESNLASGTAVSIRPGHYPRGARGGFFPGELTVVRDILAELEGVVRWGGDERTPHEALFFLGVPPGDPRLNKAVGKLERWAYEPEAGAGTHVDVFSPQRRKEARALRERQRSV</sequence>
<evidence type="ECO:0000313" key="2">
    <source>
        <dbReference type="Proteomes" id="UP000230407"/>
    </source>
</evidence>
<dbReference type="InterPro" id="IPR006311">
    <property type="entry name" value="TAT_signal"/>
</dbReference>
<name>A0A2M8LPS6_9ACTN</name>
<comment type="caution">
    <text evidence="1">The sequence shown here is derived from an EMBL/GenBank/DDBJ whole genome shotgun (WGS) entry which is preliminary data.</text>
</comment>
<keyword evidence="2" id="KW-1185">Reference proteome</keyword>
<protein>
    <submittedName>
        <fullName evidence="1">Uncharacterized protein</fullName>
    </submittedName>
</protein>
<dbReference type="EMBL" id="PGGW01000070">
    <property type="protein sequence ID" value="PJE93957.1"/>
    <property type="molecule type" value="Genomic_DNA"/>
</dbReference>
<evidence type="ECO:0000313" key="1">
    <source>
        <dbReference type="EMBL" id="PJE93957.1"/>
    </source>
</evidence>
<gene>
    <name evidence="1" type="ORF">CUT44_30900</name>
</gene>
<dbReference type="PROSITE" id="PS51318">
    <property type="entry name" value="TAT"/>
    <property type="match status" value="1"/>
</dbReference>
<accession>A0A2M8LPS6</accession>
<dbReference type="AlphaFoldDB" id="A0A2M8LPS6"/>